<dbReference type="RefSeq" id="WP_379748944.1">
    <property type="nucleotide sequence ID" value="NZ_JBHTCP010000015.1"/>
</dbReference>
<gene>
    <name evidence="1" type="ORF">ACFQPF_09440</name>
</gene>
<name>A0ABW2NNA0_9BACL</name>
<organism evidence="1 2">
    <name type="scientific">Fictibacillus iocasae</name>
    <dbReference type="NCBI Taxonomy" id="2715437"/>
    <lineage>
        <taxon>Bacteria</taxon>
        <taxon>Bacillati</taxon>
        <taxon>Bacillota</taxon>
        <taxon>Bacilli</taxon>
        <taxon>Bacillales</taxon>
        <taxon>Fictibacillaceae</taxon>
        <taxon>Fictibacillus</taxon>
    </lineage>
</organism>
<keyword evidence="2" id="KW-1185">Reference proteome</keyword>
<protein>
    <submittedName>
        <fullName evidence="1">Uncharacterized protein</fullName>
    </submittedName>
</protein>
<evidence type="ECO:0000313" key="1">
    <source>
        <dbReference type="EMBL" id="MFC7371901.1"/>
    </source>
</evidence>
<accession>A0ABW2NNA0</accession>
<sequence>MKTSLNHACTGAQQLKTRFKPRALYFSEIIVLLICKESSKLTAIASVSKMKGEVRVHTINVGTYESRDNHESIGFSYIWRARGFEI</sequence>
<dbReference type="EMBL" id="JBHTCP010000015">
    <property type="protein sequence ID" value="MFC7371901.1"/>
    <property type="molecule type" value="Genomic_DNA"/>
</dbReference>
<reference evidence="2" key="1">
    <citation type="journal article" date="2019" name="Int. J. Syst. Evol. Microbiol.">
        <title>The Global Catalogue of Microorganisms (GCM) 10K type strain sequencing project: providing services to taxonomists for standard genome sequencing and annotation.</title>
        <authorList>
            <consortium name="The Broad Institute Genomics Platform"/>
            <consortium name="The Broad Institute Genome Sequencing Center for Infectious Disease"/>
            <person name="Wu L."/>
            <person name="Ma J."/>
        </authorList>
    </citation>
    <scope>NUCLEOTIDE SEQUENCE [LARGE SCALE GENOMIC DNA]</scope>
    <source>
        <strain evidence="2">NBRC 106396</strain>
    </source>
</reference>
<evidence type="ECO:0000313" key="2">
    <source>
        <dbReference type="Proteomes" id="UP001596549"/>
    </source>
</evidence>
<proteinExistence type="predicted"/>
<comment type="caution">
    <text evidence="1">The sequence shown here is derived from an EMBL/GenBank/DDBJ whole genome shotgun (WGS) entry which is preliminary data.</text>
</comment>
<dbReference type="Proteomes" id="UP001596549">
    <property type="component" value="Unassembled WGS sequence"/>
</dbReference>